<feature type="domain" description="Helicase ATP-binding" evidence="13">
    <location>
        <begin position="303"/>
        <end position="469"/>
    </location>
</feature>
<dbReference type="InterPro" id="IPR041222">
    <property type="entry name" value="PriA_3primeBD"/>
</dbReference>
<dbReference type="Proteomes" id="UP000239759">
    <property type="component" value="Unassembled WGS sequence"/>
</dbReference>
<dbReference type="EC" id="5.6.2.4" evidence="12"/>
<keyword evidence="3 12" id="KW-0479">Metal-binding</keyword>
<gene>
    <name evidence="12" type="primary">priA</name>
    <name evidence="15" type="ORF">C4A77_06530</name>
</gene>
<keyword evidence="7 12" id="KW-0862">Zinc</keyword>
<evidence type="ECO:0000256" key="10">
    <source>
        <dbReference type="ARBA" id="ARBA00023235"/>
    </source>
</evidence>
<feature type="binding site" evidence="12">
    <location>
        <position position="571"/>
    </location>
    <ligand>
        <name>Zn(2+)</name>
        <dbReference type="ChEBI" id="CHEBI:29105"/>
        <label>1</label>
    </ligand>
</feature>
<evidence type="ECO:0000256" key="5">
    <source>
        <dbReference type="ARBA" id="ARBA00022801"/>
    </source>
</evidence>
<dbReference type="GO" id="GO:0006310">
    <property type="term" value="P:DNA recombination"/>
    <property type="evidence" value="ECO:0007669"/>
    <property type="project" value="InterPro"/>
</dbReference>
<dbReference type="PROSITE" id="PS51194">
    <property type="entry name" value="HELICASE_CTER"/>
    <property type="match status" value="1"/>
</dbReference>
<evidence type="ECO:0000256" key="9">
    <source>
        <dbReference type="ARBA" id="ARBA00023125"/>
    </source>
</evidence>
<dbReference type="SUPFAM" id="SSF52540">
    <property type="entry name" value="P-loop containing nucleoside triphosphate hydrolases"/>
    <property type="match status" value="2"/>
</dbReference>
<evidence type="ECO:0000256" key="2">
    <source>
        <dbReference type="ARBA" id="ARBA00022705"/>
    </source>
</evidence>
<dbReference type="InterPro" id="IPR040498">
    <property type="entry name" value="PriA_CRR"/>
</dbReference>
<dbReference type="CDD" id="cd18804">
    <property type="entry name" value="SF2_C_priA"/>
    <property type="match status" value="1"/>
</dbReference>
<dbReference type="Pfam" id="PF18319">
    <property type="entry name" value="Zn_ribbon_PriA"/>
    <property type="match status" value="1"/>
</dbReference>
<dbReference type="GO" id="GO:0043138">
    <property type="term" value="F:3'-5' DNA helicase activity"/>
    <property type="evidence" value="ECO:0007669"/>
    <property type="project" value="UniProtKB-EC"/>
</dbReference>
<comment type="caution">
    <text evidence="15">The sequence shown here is derived from an EMBL/GenBank/DDBJ whole genome shotgun (WGS) entry which is preliminary data.</text>
</comment>
<dbReference type="Pfam" id="PF00270">
    <property type="entry name" value="DEAD"/>
    <property type="match status" value="1"/>
</dbReference>
<dbReference type="Pfam" id="PF18074">
    <property type="entry name" value="PriA_C"/>
    <property type="match status" value="1"/>
</dbReference>
<dbReference type="NCBIfam" id="TIGR00595">
    <property type="entry name" value="priA"/>
    <property type="match status" value="1"/>
</dbReference>
<keyword evidence="6 12" id="KW-0347">Helicase</keyword>
<feature type="binding site" evidence="12">
    <location>
        <position position="543"/>
    </location>
    <ligand>
        <name>Zn(2+)</name>
        <dbReference type="ChEBI" id="CHEBI:29105"/>
        <label>2</label>
    </ligand>
</feature>
<evidence type="ECO:0000259" key="13">
    <source>
        <dbReference type="PROSITE" id="PS51192"/>
    </source>
</evidence>
<reference evidence="15 16" key="1">
    <citation type="submission" date="2018-02" db="EMBL/GenBank/DDBJ databases">
        <title>Comparative analysis of genomes of three Brevibacillus laterosporus strains producers of potent antimicrobials isolated from silage.</title>
        <authorList>
            <person name="Kojic M."/>
            <person name="Miljkovic M."/>
            <person name="Studholme D."/>
            <person name="Filipic B."/>
        </authorList>
    </citation>
    <scope>NUCLEOTIDE SEQUENCE [LARGE SCALE GENOMIC DNA]</scope>
    <source>
        <strain evidence="15 16">BGSP11</strain>
    </source>
</reference>
<dbReference type="NCBIfam" id="NF004066">
    <property type="entry name" value="PRK05580.1-3"/>
    <property type="match status" value="1"/>
</dbReference>
<dbReference type="GO" id="GO:1990077">
    <property type="term" value="C:primosome complex"/>
    <property type="evidence" value="ECO:0007669"/>
    <property type="project" value="UniProtKB-UniRule"/>
</dbReference>
<dbReference type="GO" id="GO:0005524">
    <property type="term" value="F:ATP binding"/>
    <property type="evidence" value="ECO:0007669"/>
    <property type="project" value="UniProtKB-UniRule"/>
</dbReference>
<feature type="binding site" evidence="12">
    <location>
        <position position="531"/>
    </location>
    <ligand>
        <name>Zn(2+)</name>
        <dbReference type="ChEBI" id="CHEBI:29105"/>
        <label>1</label>
    </ligand>
</feature>
<feature type="binding site" evidence="12">
    <location>
        <position position="534"/>
    </location>
    <ligand>
        <name>Zn(2+)</name>
        <dbReference type="ChEBI" id="CHEBI:29105"/>
        <label>1</label>
    </ligand>
</feature>
<comment type="subunit">
    <text evidence="12">Component of the replication restart primosome.</text>
</comment>
<evidence type="ECO:0000313" key="16">
    <source>
        <dbReference type="Proteomes" id="UP000239759"/>
    </source>
</evidence>
<evidence type="ECO:0000256" key="3">
    <source>
        <dbReference type="ARBA" id="ARBA00022723"/>
    </source>
</evidence>
<dbReference type="Pfam" id="PF00271">
    <property type="entry name" value="Helicase_C"/>
    <property type="match status" value="1"/>
</dbReference>
<comment type="catalytic activity">
    <reaction evidence="12">
        <text>Couples ATP hydrolysis with the unwinding of duplex DNA by translocating in the 3'-5' direction.</text>
        <dbReference type="EC" id="5.6.2.4"/>
    </reaction>
</comment>
<feature type="binding site" evidence="12">
    <location>
        <position position="558"/>
    </location>
    <ligand>
        <name>Zn(2+)</name>
        <dbReference type="ChEBI" id="CHEBI:29105"/>
        <label>2</label>
    </ligand>
</feature>
<dbReference type="FunFam" id="3.40.1440.60:FF:000001">
    <property type="entry name" value="Primosomal protein N"/>
    <property type="match status" value="1"/>
</dbReference>
<dbReference type="Pfam" id="PF17764">
    <property type="entry name" value="PriA_3primeBD"/>
    <property type="match status" value="1"/>
</dbReference>
<evidence type="ECO:0000256" key="12">
    <source>
        <dbReference type="HAMAP-Rule" id="MF_00983"/>
    </source>
</evidence>
<keyword evidence="10 12" id="KW-0413">Isomerase</keyword>
<dbReference type="GO" id="GO:0006269">
    <property type="term" value="P:DNA replication, synthesis of primer"/>
    <property type="evidence" value="ECO:0007669"/>
    <property type="project" value="UniProtKB-KW"/>
</dbReference>
<dbReference type="GO" id="GO:0006302">
    <property type="term" value="P:double-strand break repair"/>
    <property type="evidence" value="ECO:0007669"/>
    <property type="project" value="InterPro"/>
</dbReference>
<comment type="similarity">
    <text evidence="12">Belongs to the helicase family. PriA subfamily.</text>
</comment>
<dbReference type="GO" id="GO:0016787">
    <property type="term" value="F:hydrolase activity"/>
    <property type="evidence" value="ECO:0007669"/>
    <property type="project" value="UniProtKB-KW"/>
</dbReference>
<evidence type="ECO:0000256" key="4">
    <source>
        <dbReference type="ARBA" id="ARBA00022741"/>
    </source>
</evidence>
<evidence type="ECO:0000256" key="6">
    <source>
        <dbReference type="ARBA" id="ARBA00022806"/>
    </source>
</evidence>
<dbReference type="InterPro" id="IPR014001">
    <property type="entry name" value="Helicase_ATP-bd"/>
</dbReference>
<evidence type="ECO:0000256" key="11">
    <source>
        <dbReference type="ARBA" id="ARBA00048988"/>
    </source>
</evidence>
<evidence type="ECO:0000256" key="8">
    <source>
        <dbReference type="ARBA" id="ARBA00022840"/>
    </source>
</evidence>
<dbReference type="EMBL" id="PRKQ01000006">
    <property type="protein sequence ID" value="PPB08470.1"/>
    <property type="molecule type" value="Genomic_DNA"/>
</dbReference>
<feature type="domain" description="Helicase C-terminal" evidence="14">
    <location>
        <begin position="566"/>
        <end position="733"/>
    </location>
</feature>
<name>A0AAP8U5Y9_BRELA</name>
<dbReference type="InterPro" id="IPR042115">
    <property type="entry name" value="PriA_3primeBD_sf"/>
</dbReference>
<keyword evidence="5 12" id="KW-0378">Hydrolase</keyword>
<sequence length="826" mass="94861">MSNHQMRAKVIVDVPTIRTNRPYDYAVPLWLQPLIAVGSRVVVPFGPRKVQGYVIGLIQGQEIDQDPDGPGMLKIKEVEKVLDDIPPLSLELIHLAEWMSHRYLCPLTMSIAAMLPAVLKGKTEKWYMLADEVDEELVAKHPLLHYLVHQGSLLQAEAEKQFPVDSKLVPKWIKSGLIVSEYQVKDRLTHKKVAHIQLAIDEIRAWEFMENMPKRSYRMRNVLEFLLNQQQAQGIRESYPIKDVIEKLSITRSTLTTMQQKGWIAIEQKEVGRDPYANRTFSPPPKHILTEEQEHNLAAILRSIEQEEYHSYLLHGVTGSGKTEVYMEAIEHTLAKGREAIFLVPEISLTPQMVERIKGRFGDNVAVLHSALSQGERYDEWRKILRQQVQVVVGARSAIFAPFRNLGLIIMDEEHEGSYKQEETPRYHARDVAMWRAQTNKGVLIMGSATPALETYALATRGRYDLLSMKSRVGNRPLPKVHVVDMREEMRDQNRSMFSRTLHQMIEDRLQKQQQIVIFLNRRGFSTFVMCRSCGYTLACPHCDISLTYHRTNHTARCHYCGYTISQPKHCPECQSDHIRFFGTGTQKVEEELAKLFPGVRVIRMDVDTTSKKGAHETLLNKFRTGQGDILLGTQMIAKGLDFPRVTLVGVIAADTSLYLPDFRAAEKTFQLLTQVGGRAGRHELTGDVVVQTYTPEHYSIQHATRHDYEAFYQAEMIHRKKTGYPPFYRLVLITFSHEDVPMVIRAAEQYAAYLRPRLAQTTVILGPVASPIARIKDRFRFQIMLKYRDEPKIFDLLAQTTLHFDDWMKQNKVLSTIDVDPQMLL</sequence>
<feature type="binding site" evidence="12">
    <location>
        <position position="561"/>
    </location>
    <ligand>
        <name>Zn(2+)</name>
        <dbReference type="ChEBI" id="CHEBI:29105"/>
        <label>2</label>
    </ligand>
</feature>
<evidence type="ECO:0000259" key="14">
    <source>
        <dbReference type="PROSITE" id="PS51194"/>
    </source>
</evidence>
<dbReference type="SMART" id="SM00487">
    <property type="entry name" value="DEXDc"/>
    <property type="match status" value="1"/>
</dbReference>
<dbReference type="InterPro" id="IPR041236">
    <property type="entry name" value="PriA_C"/>
</dbReference>
<dbReference type="GO" id="GO:0003677">
    <property type="term" value="F:DNA binding"/>
    <property type="evidence" value="ECO:0007669"/>
    <property type="project" value="UniProtKB-UniRule"/>
</dbReference>
<dbReference type="PANTHER" id="PTHR30580">
    <property type="entry name" value="PRIMOSOMAL PROTEIN N"/>
    <property type="match status" value="1"/>
</dbReference>
<comment type="cofactor">
    <cofactor evidence="12">
        <name>Zn(2+)</name>
        <dbReference type="ChEBI" id="CHEBI:29105"/>
    </cofactor>
    <text evidence="12">Binds 2 zinc ions per subunit.</text>
</comment>
<dbReference type="InterPro" id="IPR005259">
    <property type="entry name" value="PriA"/>
</dbReference>
<dbReference type="GO" id="GO:0006270">
    <property type="term" value="P:DNA replication initiation"/>
    <property type="evidence" value="ECO:0007669"/>
    <property type="project" value="TreeGrafter"/>
</dbReference>
<keyword evidence="9 12" id="KW-0238">DNA-binding</keyword>
<comment type="catalytic activity">
    <reaction evidence="11 12">
        <text>ATP + H2O = ADP + phosphate + H(+)</text>
        <dbReference type="Rhea" id="RHEA:13065"/>
        <dbReference type="ChEBI" id="CHEBI:15377"/>
        <dbReference type="ChEBI" id="CHEBI:15378"/>
        <dbReference type="ChEBI" id="CHEBI:30616"/>
        <dbReference type="ChEBI" id="CHEBI:43474"/>
        <dbReference type="ChEBI" id="CHEBI:456216"/>
        <dbReference type="EC" id="5.6.2.4"/>
    </reaction>
</comment>
<keyword evidence="1 12" id="KW-0639">Primosome</keyword>
<comment type="function">
    <text evidence="12">Initiates the restart of stalled replication forks, which reloads the replicative helicase on sites other than the origin of replication. Recognizes and binds to abandoned replication forks and remodels them to uncover a helicase loading site. Promotes assembly of the primosome at these replication forks.</text>
</comment>
<dbReference type="InterPro" id="IPR027417">
    <property type="entry name" value="P-loop_NTPase"/>
</dbReference>
<organism evidence="15 16">
    <name type="scientific">Brevibacillus laterosporus</name>
    <name type="common">Bacillus laterosporus</name>
    <dbReference type="NCBI Taxonomy" id="1465"/>
    <lineage>
        <taxon>Bacteria</taxon>
        <taxon>Bacillati</taxon>
        <taxon>Bacillota</taxon>
        <taxon>Bacilli</taxon>
        <taxon>Bacillales</taxon>
        <taxon>Paenibacillaceae</taxon>
        <taxon>Brevibacillus</taxon>
    </lineage>
</organism>
<protein>
    <recommendedName>
        <fullName evidence="12">Replication restart protein PriA</fullName>
    </recommendedName>
    <alternativeName>
        <fullName evidence="12">ATP-dependent DNA helicase PriA</fullName>
        <ecNumber evidence="12">5.6.2.4</ecNumber>
    </alternativeName>
    <alternativeName>
        <fullName evidence="12">DNA 3'-5' helicase PriA</fullName>
    </alternativeName>
</protein>
<dbReference type="PANTHER" id="PTHR30580:SF0">
    <property type="entry name" value="PRIMOSOMAL PROTEIN N"/>
    <property type="match status" value="1"/>
</dbReference>
<accession>A0AAP8U5Y9</accession>
<feature type="binding site" evidence="12">
    <location>
        <position position="540"/>
    </location>
    <ligand>
        <name>Zn(2+)</name>
        <dbReference type="ChEBI" id="CHEBI:29105"/>
        <label>2</label>
    </ligand>
</feature>
<feature type="binding site" evidence="12">
    <location>
        <position position="574"/>
    </location>
    <ligand>
        <name>Zn(2+)</name>
        <dbReference type="ChEBI" id="CHEBI:29105"/>
        <label>1</label>
    </ligand>
</feature>
<dbReference type="GO" id="GO:0008270">
    <property type="term" value="F:zinc ion binding"/>
    <property type="evidence" value="ECO:0007669"/>
    <property type="project" value="UniProtKB-UniRule"/>
</dbReference>
<proteinExistence type="inferred from homology"/>
<dbReference type="Gene3D" id="3.40.50.300">
    <property type="entry name" value="P-loop containing nucleotide triphosphate hydrolases"/>
    <property type="match status" value="2"/>
</dbReference>
<dbReference type="InterPro" id="IPR001650">
    <property type="entry name" value="Helicase_C-like"/>
</dbReference>
<dbReference type="InterPro" id="IPR011545">
    <property type="entry name" value="DEAD/DEAH_box_helicase_dom"/>
</dbReference>
<dbReference type="HAMAP" id="MF_00983">
    <property type="entry name" value="PriA"/>
    <property type="match status" value="1"/>
</dbReference>
<dbReference type="SMART" id="SM00490">
    <property type="entry name" value="HELICc"/>
    <property type="match status" value="1"/>
</dbReference>
<dbReference type="AlphaFoldDB" id="A0AAP8U5Y9"/>
<evidence type="ECO:0000256" key="7">
    <source>
        <dbReference type="ARBA" id="ARBA00022833"/>
    </source>
</evidence>
<evidence type="ECO:0000256" key="1">
    <source>
        <dbReference type="ARBA" id="ARBA00022515"/>
    </source>
</evidence>
<dbReference type="CDD" id="cd17929">
    <property type="entry name" value="DEXHc_priA"/>
    <property type="match status" value="1"/>
</dbReference>
<dbReference type="FunFam" id="3.40.50.300:FF:000489">
    <property type="entry name" value="Primosome assembly protein PriA"/>
    <property type="match status" value="1"/>
</dbReference>
<evidence type="ECO:0000313" key="15">
    <source>
        <dbReference type="EMBL" id="PPB08470.1"/>
    </source>
</evidence>
<keyword evidence="4 12" id="KW-0547">Nucleotide-binding</keyword>
<keyword evidence="2 12" id="KW-0235">DNA replication</keyword>
<keyword evidence="8 12" id="KW-0067">ATP-binding</keyword>
<dbReference type="PROSITE" id="PS51192">
    <property type="entry name" value="HELICASE_ATP_BIND_1"/>
    <property type="match status" value="1"/>
</dbReference>
<dbReference type="Gene3D" id="3.40.1440.60">
    <property type="entry name" value="PriA, 3(prime) DNA-binding domain"/>
    <property type="match status" value="1"/>
</dbReference>